<sequence length="144" mass="16913">MSKSKGDKMPDDFTFKIAWTTASYDSETGIYSERYTYGDSVITAYLNKKELESIYRFLEKIKFSTFPTEFECAWYSSSTFPFFDTTIEVTANSKHMKSKNTTFCDTKERNNDAKNFDRLSDEINKILKKRDRIKNLPNSDIIFM</sequence>
<organism evidence="1 2">
    <name type="scientific">Salmonirosea aquatica</name>
    <dbReference type="NCBI Taxonomy" id="2654236"/>
    <lineage>
        <taxon>Bacteria</taxon>
        <taxon>Pseudomonadati</taxon>
        <taxon>Bacteroidota</taxon>
        <taxon>Cytophagia</taxon>
        <taxon>Cytophagales</taxon>
        <taxon>Spirosomataceae</taxon>
        <taxon>Salmonirosea</taxon>
    </lineage>
</organism>
<gene>
    <name evidence="1" type="ORF">GBK04_19600</name>
</gene>
<reference evidence="1 2" key="1">
    <citation type="submission" date="2019-10" db="EMBL/GenBank/DDBJ databases">
        <title>Draft Genome Sequence of Cytophagaceae sp. SJW1-29.</title>
        <authorList>
            <person name="Choi A."/>
        </authorList>
    </citation>
    <scope>NUCLEOTIDE SEQUENCE [LARGE SCALE GENOMIC DNA]</scope>
    <source>
        <strain evidence="1 2">SJW1-29</strain>
    </source>
</reference>
<accession>A0A7C9FZ44</accession>
<proteinExistence type="predicted"/>
<evidence type="ECO:0000313" key="1">
    <source>
        <dbReference type="EMBL" id="MPR35493.1"/>
    </source>
</evidence>
<dbReference type="RefSeq" id="WP_152762597.1">
    <property type="nucleotide sequence ID" value="NZ_WHLY01000002.1"/>
</dbReference>
<keyword evidence="2" id="KW-1185">Reference proteome</keyword>
<dbReference type="Proteomes" id="UP000479293">
    <property type="component" value="Unassembled WGS sequence"/>
</dbReference>
<name>A0A7C9FZ44_9BACT</name>
<comment type="caution">
    <text evidence="1">The sequence shown here is derived from an EMBL/GenBank/DDBJ whole genome shotgun (WGS) entry which is preliminary data.</text>
</comment>
<evidence type="ECO:0000313" key="2">
    <source>
        <dbReference type="Proteomes" id="UP000479293"/>
    </source>
</evidence>
<dbReference type="EMBL" id="WHLY01000002">
    <property type="protein sequence ID" value="MPR35493.1"/>
    <property type="molecule type" value="Genomic_DNA"/>
</dbReference>
<dbReference type="AlphaFoldDB" id="A0A7C9FZ44"/>
<protein>
    <submittedName>
        <fullName evidence="1">Uncharacterized protein</fullName>
    </submittedName>
</protein>